<reference evidence="3" key="1">
    <citation type="submission" date="2019-09" db="EMBL/GenBank/DDBJ databases">
        <authorList>
            <person name="Jung D.-H."/>
        </authorList>
    </citation>
    <scope>NUCLEOTIDE SEQUENCE [LARGE SCALE GENOMIC DNA]</scope>
    <source>
        <strain evidence="3">JA-25</strain>
    </source>
</reference>
<evidence type="ECO:0000313" key="2">
    <source>
        <dbReference type="EMBL" id="NID12810.1"/>
    </source>
</evidence>
<dbReference type="Proteomes" id="UP000606008">
    <property type="component" value="Unassembled WGS sequence"/>
</dbReference>
<dbReference type="Gene3D" id="3.40.50.1110">
    <property type="entry name" value="SGNH hydrolase"/>
    <property type="match status" value="1"/>
</dbReference>
<dbReference type="RefSeq" id="WP_166693526.1">
    <property type="nucleotide sequence ID" value="NZ_WAEL01000009.1"/>
</dbReference>
<keyword evidence="1" id="KW-1133">Transmembrane helix</keyword>
<dbReference type="SUPFAM" id="SSF52266">
    <property type="entry name" value="SGNH hydrolase"/>
    <property type="match status" value="1"/>
</dbReference>
<evidence type="ECO:0000313" key="3">
    <source>
        <dbReference type="Proteomes" id="UP000606008"/>
    </source>
</evidence>
<gene>
    <name evidence="2" type="ORF">F7231_21745</name>
</gene>
<evidence type="ECO:0000256" key="1">
    <source>
        <dbReference type="SAM" id="Phobius"/>
    </source>
</evidence>
<comment type="caution">
    <text evidence="2">The sequence shown here is derived from an EMBL/GenBank/DDBJ whole genome shotgun (WGS) entry which is preliminary data.</text>
</comment>
<evidence type="ECO:0008006" key="4">
    <source>
        <dbReference type="Google" id="ProtNLM"/>
    </source>
</evidence>
<keyword evidence="3" id="KW-1185">Reference proteome</keyword>
<dbReference type="InterPro" id="IPR036514">
    <property type="entry name" value="SGNH_hydro_sf"/>
</dbReference>
<feature type="non-terminal residue" evidence="2">
    <location>
        <position position="425"/>
    </location>
</feature>
<keyword evidence="1" id="KW-0472">Membrane</keyword>
<accession>A0ABX0QNS9</accession>
<keyword evidence="1" id="KW-0812">Transmembrane</keyword>
<reference evidence="3" key="2">
    <citation type="submission" date="2023-07" db="EMBL/GenBank/DDBJ databases">
        <authorList>
            <person name="Jung D.-H."/>
        </authorList>
    </citation>
    <scope>NUCLEOTIDE SEQUENCE [LARGE SCALE GENOMIC DNA]</scope>
    <source>
        <strain evidence="3">JA-25</strain>
    </source>
</reference>
<dbReference type="EMBL" id="WAEL01000009">
    <property type="protein sequence ID" value="NID12810.1"/>
    <property type="molecule type" value="Genomic_DNA"/>
</dbReference>
<name>A0ABX0QNS9_9BACT</name>
<proteinExistence type="predicted"/>
<protein>
    <recommendedName>
        <fullName evidence="4">Sialate O-acetylesterase domain-containing protein</fullName>
    </recommendedName>
</protein>
<organism evidence="2 3">
    <name type="scientific">Fibrivirga algicola</name>
    <dbReference type="NCBI Taxonomy" id="2950420"/>
    <lineage>
        <taxon>Bacteria</taxon>
        <taxon>Pseudomonadati</taxon>
        <taxon>Bacteroidota</taxon>
        <taxon>Cytophagia</taxon>
        <taxon>Cytophagales</taxon>
        <taxon>Spirosomataceae</taxon>
        <taxon>Fibrivirga</taxon>
    </lineage>
</organism>
<sequence>MLSYYVPRKFWFVVIVAYLTTLPLMGTAQVSLPTSRQIYQRGTDNYTFIPIQGQCPSGTVRIEATATALNGGTSVGWTAVVEPVSGTSFSGRLRLQGGWYGLSVRAVGNSGTLATWNVDRVGVGEIFIVTGHSVASGDPSIAVPAATDDRVNTIERPLLFADRDSYDKNPIPELMPRGWSQFGAVRPAPFGDYWYFWSICAEKLVKRLNVPVAMYQAAFGGTNLEHMWKSSQGIQFEHGFCNSALRLPYINVKNALTVYSAQSGVRSILSDHGANDWTNPDANQIAGYYKGWLDQARADFGFPVWALINRATVVFQSGDRFPQVRVAQEMAAQYTNCAPGPDYDNQLLPSDRYDNVHMGASGMDRAAQIWADAVSDSFLAKATPFQPSWPNGLSSTPVTPVAPVVAQAPATQNGTIGQNFNASLA</sequence>
<feature type="transmembrane region" description="Helical" evidence="1">
    <location>
        <begin position="12"/>
        <end position="32"/>
    </location>
</feature>